<dbReference type="InterPro" id="IPR036736">
    <property type="entry name" value="ACP-like_sf"/>
</dbReference>
<keyword evidence="2" id="KW-0596">Phosphopantetheine</keyword>
<dbReference type="PROSITE" id="PS50075">
    <property type="entry name" value="CARRIER"/>
    <property type="match status" value="1"/>
</dbReference>
<dbReference type="PROSITE" id="PS00012">
    <property type="entry name" value="PHOSPHOPANTETHEINE"/>
    <property type="match status" value="1"/>
</dbReference>
<evidence type="ECO:0000256" key="2">
    <source>
        <dbReference type="ARBA" id="ARBA00022450"/>
    </source>
</evidence>
<protein>
    <recommendedName>
        <fullName evidence="4">Carrier domain-containing protein</fullName>
    </recommendedName>
</protein>
<feature type="domain" description="Carrier" evidence="4">
    <location>
        <begin position="1"/>
        <end position="46"/>
    </location>
</feature>
<evidence type="ECO:0000259" key="4">
    <source>
        <dbReference type="PROSITE" id="PS50075"/>
    </source>
</evidence>
<accession>A0A6G3Y0W1</accession>
<dbReference type="Gene3D" id="1.10.1200.10">
    <property type="entry name" value="ACP-like"/>
    <property type="match status" value="1"/>
</dbReference>
<feature type="non-terminal residue" evidence="5">
    <location>
        <position position="156"/>
    </location>
</feature>
<keyword evidence="3" id="KW-0597">Phosphoprotein</keyword>
<gene>
    <name evidence="5" type="ORF">G3M58_96810</name>
</gene>
<dbReference type="SUPFAM" id="SSF52777">
    <property type="entry name" value="CoA-dependent acyltransferases"/>
    <property type="match status" value="1"/>
</dbReference>
<dbReference type="Gene3D" id="3.30.559.10">
    <property type="entry name" value="Chloramphenicol acetyltransferase-like domain"/>
    <property type="match status" value="1"/>
</dbReference>
<evidence type="ECO:0000256" key="1">
    <source>
        <dbReference type="ARBA" id="ARBA00001957"/>
    </source>
</evidence>
<dbReference type="InterPro" id="IPR009081">
    <property type="entry name" value="PP-bd_ACP"/>
</dbReference>
<dbReference type="PANTHER" id="PTHR45398:SF1">
    <property type="entry name" value="ENZYME, PUTATIVE (JCVI)-RELATED"/>
    <property type="match status" value="1"/>
</dbReference>
<evidence type="ECO:0000313" key="5">
    <source>
        <dbReference type="EMBL" id="NEE23709.1"/>
    </source>
</evidence>
<sequence>FDLGGDSIVSIQLVSRARTAGIELSVADVFEHRTPAALAEIAEAATRTLAEDPDAGIGELPLTPIVHWWREHGGPIDGFHQSMAAQTPAALDLDGLTTAVQAVIDRHDALRMRLTRVDADDWRTEVRPRGEVRAAELVHRVDFAEAAASGDTEAQR</sequence>
<dbReference type="Pfam" id="PF00550">
    <property type="entry name" value="PP-binding"/>
    <property type="match status" value="1"/>
</dbReference>
<dbReference type="InterPro" id="IPR023213">
    <property type="entry name" value="CAT-like_dom_sf"/>
</dbReference>
<dbReference type="SUPFAM" id="SSF47336">
    <property type="entry name" value="ACP-like"/>
    <property type="match status" value="1"/>
</dbReference>
<dbReference type="EMBL" id="JAAGMN010010491">
    <property type="protein sequence ID" value="NEE23709.1"/>
    <property type="molecule type" value="Genomic_DNA"/>
</dbReference>
<proteinExistence type="predicted"/>
<dbReference type="PANTHER" id="PTHR45398">
    <property type="match status" value="1"/>
</dbReference>
<organism evidence="5">
    <name type="scientific">Streptomyces sp. SID7499</name>
    <dbReference type="NCBI Taxonomy" id="2706086"/>
    <lineage>
        <taxon>Bacteria</taxon>
        <taxon>Bacillati</taxon>
        <taxon>Actinomycetota</taxon>
        <taxon>Actinomycetes</taxon>
        <taxon>Kitasatosporales</taxon>
        <taxon>Streptomycetaceae</taxon>
        <taxon>Streptomyces</taxon>
    </lineage>
</organism>
<comment type="cofactor">
    <cofactor evidence="1">
        <name>pantetheine 4'-phosphate</name>
        <dbReference type="ChEBI" id="CHEBI:47942"/>
    </cofactor>
</comment>
<evidence type="ECO:0000256" key="3">
    <source>
        <dbReference type="ARBA" id="ARBA00022553"/>
    </source>
</evidence>
<dbReference type="InterPro" id="IPR006162">
    <property type="entry name" value="Ppantetheine_attach_site"/>
</dbReference>
<feature type="non-terminal residue" evidence="5">
    <location>
        <position position="1"/>
    </location>
</feature>
<reference evidence="5" key="1">
    <citation type="submission" date="2020-01" db="EMBL/GenBank/DDBJ databases">
        <title>Insect and environment-associated Actinomycetes.</title>
        <authorList>
            <person name="Currrie C."/>
            <person name="Chevrette M."/>
            <person name="Carlson C."/>
            <person name="Stubbendieck R."/>
            <person name="Wendt-Pienkowski E."/>
        </authorList>
    </citation>
    <scope>NUCLEOTIDE SEQUENCE</scope>
    <source>
        <strain evidence="5">SID7499</strain>
    </source>
</reference>
<dbReference type="AlphaFoldDB" id="A0A6G3Y0W1"/>
<comment type="caution">
    <text evidence="5">The sequence shown here is derived from an EMBL/GenBank/DDBJ whole genome shotgun (WGS) entry which is preliminary data.</text>
</comment>
<name>A0A6G3Y0W1_9ACTN</name>